<keyword evidence="3 6" id="KW-0812">Transmembrane</keyword>
<keyword evidence="5 6" id="KW-0472">Membrane</keyword>
<dbReference type="STRING" id="1073090.A0A1L9SDE6"/>
<feature type="transmembrane region" description="Helical" evidence="6">
    <location>
        <begin position="256"/>
        <end position="281"/>
    </location>
</feature>
<dbReference type="GO" id="GO:0016020">
    <property type="term" value="C:membrane"/>
    <property type="evidence" value="ECO:0007669"/>
    <property type="project" value="UniProtKB-SubCell"/>
</dbReference>
<feature type="transmembrane region" description="Helical" evidence="6">
    <location>
        <begin position="421"/>
        <end position="447"/>
    </location>
</feature>
<dbReference type="InterPro" id="IPR002293">
    <property type="entry name" value="AA/rel_permease1"/>
</dbReference>
<comment type="subcellular location">
    <subcellularLocation>
        <location evidence="1">Membrane</location>
        <topology evidence="1">Multi-pass membrane protein</topology>
    </subcellularLocation>
</comment>
<evidence type="ECO:0000313" key="8">
    <source>
        <dbReference type="Proteomes" id="UP000184188"/>
    </source>
</evidence>
<evidence type="ECO:0000256" key="4">
    <source>
        <dbReference type="ARBA" id="ARBA00022989"/>
    </source>
</evidence>
<dbReference type="VEuPathDB" id="FungiDB:ASPZODRAFT_152936"/>
<evidence type="ECO:0000256" key="1">
    <source>
        <dbReference type="ARBA" id="ARBA00004141"/>
    </source>
</evidence>
<dbReference type="PANTHER" id="PTHR45649:SF1">
    <property type="entry name" value="TRANSPORTER, PUTATIVE (EUROFUNG)-RELATED"/>
    <property type="match status" value="1"/>
</dbReference>
<feature type="transmembrane region" description="Helical" evidence="6">
    <location>
        <begin position="181"/>
        <end position="201"/>
    </location>
</feature>
<dbReference type="Pfam" id="PF13520">
    <property type="entry name" value="AA_permease_2"/>
    <property type="match status" value="1"/>
</dbReference>
<gene>
    <name evidence="7" type="ORF">ASPZODRAFT_152936</name>
</gene>
<reference evidence="8" key="1">
    <citation type="journal article" date="2017" name="Genome Biol.">
        <title>Comparative genomics reveals high biological diversity and specific adaptations in the industrially and medically important fungal genus Aspergillus.</title>
        <authorList>
            <person name="de Vries R.P."/>
            <person name="Riley R."/>
            <person name="Wiebenga A."/>
            <person name="Aguilar-Osorio G."/>
            <person name="Amillis S."/>
            <person name="Uchima C.A."/>
            <person name="Anderluh G."/>
            <person name="Asadollahi M."/>
            <person name="Askin M."/>
            <person name="Barry K."/>
            <person name="Battaglia E."/>
            <person name="Bayram O."/>
            <person name="Benocci T."/>
            <person name="Braus-Stromeyer S.A."/>
            <person name="Caldana C."/>
            <person name="Canovas D."/>
            <person name="Cerqueira G.C."/>
            <person name="Chen F."/>
            <person name="Chen W."/>
            <person name="Choi C."/>
            <person name="Clum A."/>
            <person name="Dos Santos R.A."/>
            <person name="Damasio A.R."/>
            <person name="Diallinas G."/>
            <person name="Emri T."/>
            <person name="Fekete E."/>
            <person name="Flipphi M."/>
            <person name="Freyberg S."/>
            <person name="Gallo A."/>
            <person name="Gournas C."/>
            <person name="Habgood R."/>
            <person name="Hainaut M."/>
            <person name="Harispe M.L."/>
            <person name="Henrissat B."/>
            <person name="Hilden K.S."/>
            <person name="Hope R."/>
            <person name="Hossain A."/>
            <person name="Karabika E."/>
            <person name="Karaffa L."/>
            <person name="Karanyi Z."/>
            <person name="Krasevec N."/>
            <person name="Kuo A."/>
            <person name="Kusch H."/>
            <person name="LaButti K."/>
            <person name="Lagendijk E.L."/>
            <person name="Lapidus A."/>
            <person name="Levasseur A."/>
            <person name="Lindquist E."/>
            <person name="Lipzen A."/>
            <person name="Logrieco A.F."/>
            <person name="MacCabe A."/>
            <person name="Maekelae M.R."/>
            <person name="Malavazi I."/>
            <person name="Melin P."/>
            <person name="Meyer V."/>
            <person name="Mielnichuk N."/>
            <person name="Miskei M."/>
            <person name="Molnar A.P."/>
            <person name="Mule G."/>
            <person name="Ngan C.Y."/>
            <person name="Orejas M."/>
            <person name="Orosz E."/>
            <person name="Ouedraogo J.P."/>
            <person name="Overkamp K.M."/>
            <person name="Park H.-S."/>
            <person name="Perrone G."/>
            <person name="Piumi F."/>
            <person name="Punt P.J."/>
            <person name="Ram A.F."/>
            <person name="Ramon A."/>
            <person name="Rauscher S."/>
            <person name="Record E."/>
            <person name="Riano-Pachon D.M."/>
            <person name="Robert V."/>
            <person name="Roehrig J."/>
            <person name="Ruller R."/>
            <person name="Salamov A."/>
            <person name="Salih N.S."/>
            <person name="Samson R.A."/>
            <person name="Sandor E."/>
            <person name="Sanguinetti M."/>
            <person name="Schuetze T."/>
            <person name="Sepcic K."/>
            <person name="Shelest E."/>
            <person name="Sherlock G."/>
            <person name="Sophianopoulou V."/>
            <person name="Squina F.M."/>
            <person name="Sun H."/>
            <person name="Susca A."/>
            <person name="Todd R.B."/>
            <person name="Tsang A."/>
            <person name="Unkles S.E."/>
            <person name="van de Wiele N."/>
            <person name="van Rossen-Uffink D."/>
            <person name="Oliveira J.V."/>
            <person name="Vesth T.C."/>
            <person name="Visser J."/>
            <person name="Yu J.-H."/>
            <person name="Zhou M."/>
            <person name="Andersen M.R."/>
            <person name="Archer D.B."/>
            <person name="Baker S.E."/>
            <person name="Benoit I."/>
            <person name="Brakhage A.A."/>
            <person name="Braus G.H."/>
            <person name="Fischer R."/>
            <person name="Frisvad J.C."/>
            <person name="Goldman G.H."/>
            <person name="Houbraken J."/>
            <person name="Oakley B."/>
            <person name="Pocsi I."/>
            <person name="Scazzocchio C."/>
            <person name="Seiboth B."/>
            <person name="vanKuyk P.A."/>
            <person name="Wortman J."/>
            <person name="Dyer P.S."/>
            <person name="Grigoriev I.V."/>
        </authorList>
    </citation>
    <scope>NUCLEOTIDE SEQUENCE [LARGE SCALE GENOMIC DNA]</scope>
    <source>
        <strain evidence="8">CBS 506.65</strain>
    </source>
</reference>
<evidence type="ECO:0000256" key="2">
    <source>
        <dbReference type="ARBA" id="ARBA00022448"/>
    </source>
</evidence>
<sequence length="492" mass="52993">MKADTIHLVDDELVRPEKGPVLKRRFGFFSILGFSCTVLATWEGILSTFTLPLNNGGHAGAVYGFLLAWAGTLSTMATLSELVSMYPTSGGQYHWVSILAPRWCHKFLSFMTGTLVILGWLGGFASGAYLAGSQILGFVTITHPDFHPQPYQIMLIYWAYVALATGVNIGGRRLLPRFESLVLILHILGFFIVLIPLAVLGDKVDANQVFTSFHNGGGWPSMGLSFLVGLLGNTFSFTGCDAAIHMTEEIKHATTVVPYSLMTSVVLNGLLGFGILLVSLFHVQDVNTVLNSATGYPYLQIFLDATGSVWASLAMACVIPISGVATSSGNLASASRMLWSFARDGGVPAYITRLDSRSIPLISILAISVSAILLSFIGLGSAAVLNAIVSLTVSALFASYLLATSLFLVRRLHGNLEYGPFFLPGVWGILNNTVSVIYLTVSLFFSLWPGTVHPDAQSMNWTIVPTGGTILLSVAYYLYAGRQRHSGPTVYI</sequence>
<dbReference type="RefSeq" id="XP_022579750.1">
    <property type="nucleotide sequence ID" value="XM_022725909.1"/>
</dbReference>
<evidence type="ECO:0000313" key="7">
    <source>
        <dbReference type="EMBL" id="OJJ45240.1"/>
    </source>
</evidence>
<accession>A0A1L9SDE6</accession>
<keyword evidence="8" id="KW-1185">Reference proteome</keyword>
<feature type="transmembrane region" description="Helical" evidence="6">
    <location>
        <begin position="221"/>
        <end position="244"/>
    </location>
</feature>
<dbReference type="AlphaFoldDB" id="A0A1L9SDE6"/>
<feature type="transmembrane region" description="Helical" evidence="6">
    <location>
        <begin position="61"/>
        <end position="86"/>
    </location>
</feature>
<dbReference type="GO" id="GO:0022857">
    <property type="term" value="F:transmembrane transporter activity"/>
    <property type="evidence" value="ECO:0007669"/>
    <property type="project" value="InterPro"/>
</dbReference>
<evidence type="ECO:0000256" key="6">
    <source>
        <dbReference type="SAM" id="Phobius"/>
    </source>
</evidence>
<feature type="transmembrane region" description="Helical" evidence="6">
    <location>
        <begin position="26"/>
        <end position="49"/>
    </location>
</feature>
<dbReference type="PANTHER" id="PTHR45649">
    <property type="entry name" value="AMINO-ACID PERMEASE BAT1"/>
    <property type="match status" value="1"/>
</dbReference>
<proteinExistence type="predicted"/>
<evidence type="ECO:0000256" key="5">
    <source>
        <dbReference type="ARBA" id="ARBA00023136"/>
    </source>
</evidence>
<feature type="transmembrane region" description="Helical" evidence="6">
    <location>
        <begin position="151"/>
        <end position="169"/>
    </location>
</feature>
<feature type="transmembrane region" description="Helical" evidence="6">
    <location>
        <begin position="301"/>
        <end position="326"/>
    </location>
</feature>
<protein>
    <recommendedName>
        <fullName evidence="9">Amino acid permease/ SLC12A domain-containing protein</fullName>
    </recommendedName>
</protein>
<dbReference type="Proteomes" id="UP000184188">
    <property type="component" value="Unassembled WGS sequence"/>
</dbReference>
<feature type="transmembrane region" description="Helical" evidence="6">
    <location>
        <begin position="359"/>
        <end position="379"/>
    </location>
</feature>
<feature type="transmembrane region" description="Helical" evidence="6">
    <location>
        <begin position="107"/>
        <end position="131"/>
    </location>
</feature>
<keyword evidence="2" id="KW-0813">Transport</keyword>
<feature type="transmembrane region" description="Helical" evidence="6">
    <location>
        <begin position="459"/>
        <end position="479"/>
    </location>
</feature>
<keyword evidence="4 6" id="KW-1133">Transmembrane helix</keyword>
<feature type="transmembrane region" description="Helical" evidence="6">
    <location>
        <begin position="385"/>
        <end position="409"/>
    </location>
</feature>
<dbReference type="EMBL" id="KV878345">
    <property type="protein sequence ID" value="OJJ45240.1"/>
    <property type="molecule type" value="Genomic_DNA"/>
</dbReference>
<dbReference type="Gene3D" id="1.20.1740.10">
    <property type="entry name" value="Amino acid/polyamine transporter I"/>
    <property type="match status" value="1"/>
</dbReference>
<evidence type="ECO:0008006" key="9">
    <source>
        <dbReference type="Google" id="ProtNLM"/>
    </source>
</evidence>
<dbReference type="PIRSF" id="PIRSF006060">
    <property type="entry name" value="AA_transporter"/>
    <property type="match status" value="1"/>
</dbReference>
<organism evidence="7 8">
    <name type="scientific">Penicilliopsis zonata CBS 506.65</name>
    <dbReference type="NCBI Taxonomy" id="1073090"/>
    <lineage>
        <taxon>Eukaryota</taxon>
        <taxon>Fungi</taxon>
        <taxon>Dikarya</taxon>
        <taxon>Ascomycota</taxon>
        <taxon>Pezizomycotina</taxon>
        <taxon>Eurotiomycetes</taxon>
        <taxon>Eurotiomycetidae</taxon>
        <taxon>Eurotiales</taxon>
        <taxon>Aspergillaceae</taxon>
        <taxon>Penicilliopsis</taxon>
    </lineage>
</organism>
<dbReference type="OrthoDB" id="3257095at2759"/>
<name>A0A1L9SDE6_9EURO</name>
<evidence type="ECO:0000256" key="3">
    <source>
        <dbReference type="ARBA" id="ARBA00022692"/>
    </source>
</evidence>
<dbReference type="GeneID" id="34612373"/>